<dbReference type="OrthoDB" id="1732493at2759"/>
<evidence type="ECO:0000256" key="3">
    <source>
        <dbReference type="ARBA" id="ARBA00022527"/>
    </source>
</evidence>
<evidence type="ECO:0000256" key="1">
    <source>
        <dbReference type="ARBA" id="ARBA00004123"/>
    </source>
</evidence>
<keyword evidence="16" id="KW-1185">Reference proteome</keyword>
<evidence type="ECO:0000256" key="13">
    <source>
        <dbReference type="PROSITE-ProRule" id="PRU10141"/>
    </source>
</evidence>
<keyword evidence="5 15" id="KW-0808">Transferase</keyword>
<dbReference type="SMART" id="SM00220">
    <property type="entry name" value="S_TKc"/>
    <property type="match status" value="1"/>
</dbReference>
<comment type="catalytic activity">
    <reaction evidence="12">
        <text>[DNA-directed RNA polymerase] + ATP = phospho-[DNA-directed RNA polymerase] + ADP + H(+)</text>
        <dbReference type="Rhea" id="RHEA:10216"/>
        <dbReference type="Rhea" id="RHEA-COMP:11321"/>
        <dbReference type="Rhea" id="RHEA-COMP:11322"/>
        <dbReference type="ChEBI" id="CHEBI:15378"/>
        <dbReference type="ChEBI" id="CHEBI:30616"/>
        <dbReference type="ChEBI" id="CHEBI:43176"/>
        <dbReference type="ChEBI" id="CHEBI:68546"/>
        <dbReference type="ChEBI" id="CHEBI:456216"/>
        <dbReference type="EC" id="2.7.11.23"/>
    </reaction>
</comment>
<evidence type="ECO:0000313" key="16">
    <source>
        <dbReference type="Proteomes" id="UP000596742"/>
    </source>
</evidence>
<dbReference type="InterPro" id="IPR000719">
    <property type="entry name" value="Prot_kinase_dom"/>
</dbReference>
<dbReference type="Gene3D" id="3.30.200.20">
    <property type="entry name" value="Phosphorylase Kinase, domain 1"/>
    <property type="match status" value="1"/>
</dbReference>
<keyword evidence="8 13" id="KW-0067">ATP-binding</keyword>
<comment type="subcellular location">
    <subcellularLocation>
        <location evidence="1">Nucleus</location>
    </subcellularLocation>
</comment>
<organism evidence="15 16">
    <name type="scientific">Mytilus galloprovincialis</name>
    <name type="common">Mediterranean mussel</name>
    <dbReference type="NCBI Taxonomy" id="29158"/>
    <lineage>
        <taxon>Eukaryota</taxon>
        <taxon>Metazoa</taxon>
        <taxon>Spiralia</taxon>
        <taxon>Lophotrochozoa</taxon>
        <taxon>Mollusca</taxon>
        <taxon>Bivalvia</taxon>
        <taxon>Autobranchia</taxon>
        <taxon>Pteriomorphia</taxon>
        <taxon>Mytilida</taxon>
        <taxon>Mytiloidea</taxon>
        <taxon>Mytilidae</taxon>
        <taxon>Mytilinae</taxon>
        <taxon>Mytilus</taxon>
    </lineage>
</organism>
<evidence type="ECO:0000313" key="15">
    <source>
        <dbReference type="EMBL" id="VDI45354.1"/>
    </source>
</evidence>
<dbReference type="Proteomes" id="UP000596742">
    <property type="component" value="Unassembled WGS sequence"/>
</dbReference>
<proteinExistence type="inferred from homology"/>
<comment type="catalytic activity">
    <reaction evidence="10">
        <text>L-threonyl-[protein] + ATP = O-phospho-L-threonyl-[protein] + ADP + H(+)</text>
        <dbReference type="Rhea" id="RHEA:46608"/>
        <dbReference type="Rhea" id="RHEA-COMP:11060"/>
        <dbReference type="Rhea" id="RHEA-COMP:11605"/>
        <dbReference type="ChEBI" id="CHEBI:15378"/>
        <dbReference type="ChEBI" id="CHEBI:30013"/>
        <dbReference type="ChEBI" id="CHEBI:30616"/>
        <dbReference type="ChEBI" id="CHEBI:61977"/>
        <dbReference type="ChEBI" id="CHEBI:456216"/>
        <dbReference type="EC" id="2.7.11.22"/>
    </reaction>
</comment>
<keyword evidence="6 13" id="KW-0547">Nucleotide-binding</keyword>
<comment type="similarity">
    <text evidence="2">Belongs to the protein kinase superfamily. CMGC Ser/Thr protein kinase family. CDC2/CDKX subfamily.</text>
</comment>
<sequence>MEDYVKIEKIGEGTYGVVYKGRHKKTNRLVALKKIRLESEEEGIPSTAIREISLLKELQHPNIVGLEDVLMQENKLYLVFEFLSMDLKRYMDTIPSGQFMDKMLVK</sequence>
<dbReference type="GO" id="GO:0005524">
    <property type="term" value="F:ATP binding"/>
    <property type="evidence" value="ECO:0007669"/>
    <property type="project" value="UniProtKB-UniRule"/>
</dbReference>
<dbReference type="InterPro" id="IPR017441">
    <property type="entry name" value="Protein_kinase_ATP_BS"/>
</dbReference>
<keyword evidence="9" id="KW-0539">Nucleus</keyword>
<keyword evidence="3" id="KW-0723">Serine/threonine-protein kinase</keyword>
<dbReference type="FunFam" id="3.30.200.20:FF:000027">
    <property type="entry name" value="Putative Cyclin-dependent kinase 1"/>
    <property type="match status" value="1"/>
</dbReference>
<evidence type="ECO:0000256" key="6">
    <source>
        <dbReference type="ARBA" id="ARBA00022741"/>
    </source>
</evidence>
<dbReference type="Pfam" id="PF00069">
    <property type="entry name" value="Pkinase"/>
    <property type="match status" value="1"/>
</dbReference>
<evidence type="ECO:0000256" key="2">
    <source>
        <dbReference type="ARBA" id="ARBA00006485"/>
    </source>
</evidence>
<accession>A0A8B6F678</accession>
<dbReference type="EC" id="2.7.11.22" evidence="15"/>
<dbReference type="SUPFAM" id="SSF56112">
    <property type="entry name" value="Protein kinase-like (PK-like)"/>
    <property type="match status" value="1"/>
</dbReference>
<dbReference type="AlphaFoldDB" id="A0A8B6F678"/>
<dbReference type="PANTHER" id="PTHR24056">
    <property type="entry name" value="CELL DIVISION PROTEIN KINASE"/>
    <property type="match status" value="1"/>
</dbReference>
<dbReference type="PROSITE" id="PS50011">
    <property type="entry name" value="PROTEIN_KINASE_DOM"/>
    <property type="match status" value="1"/>
</dbReference>
<evidence type="ECO:0000256" key="11">
    <source>
        <dbReference type="ARBA" id="ARBA00048367"/>
    </source>
</evidence>
<dbReference type="GO" id="GO:0000086">
    <property type="term" value="P:G2/M transition of mitotic cell cycle"/>
    <property type="evidence" value="ECO:0007669"/>
    <property type="project" value="TreeGrafter"/>
</dbReference>
<evidence type="ECO:0000256" key="7">
    <source>
        <dbReference type="ARBA" id="ARBA00022777"/>
    </source>
</evidence>
<gene>
    <name evidence="15" type="ORF">MGAL_10B077591</name>
</gene>
<dbReference type="GO" id="GO:0008353">
    <property type="term" value="F:RNA polymerase II CTD heptapeptide repeat kinase activity"/>
    <property type="evidence" value="ECO:0007669"/>
    <property type="project" value="UniProtKB-EC"/>
</dbReference>
<keyword evidence="4" id="KW-0597">Phosphoprotein</keyword>
<evidence type="ECO:0000256" key="10">
    <source>
        <dbReference type="ARBA" id="ARBA00047811"/>
    </source>
</evidence>
<dbReference type="InterPro" id="IPR050108">
    <property type="entry name" value="CDK"/>
</dbReference>
<feature type="domain" description="Protein kinase" evidence="14">
    <location>
        <begin position="4"/>
        <end position="106"/>
    </location>
</feature>
<evidence type="ECO:0000256" key="5">
    <source>
        <dbReference type="ARBA" id="ARBA00022679"/>
    </source>
</evidence>
<evidence type="ECO:0000259" key="14">
    <source>
        <dbReference type="PROSITE" id="PS50011"/>
    </source>
</evidence>
<dbReference type="GO" id="GO:0007095">
    <property type="term" value="P:mitotic G2 DNA damage checkpoint signaling"/>
    <property type="evidence" value="ECO:0007669"/>
    <property type="project" value="TreeGrafter"/>
</dbReference>
<comment type="catalytic activity">
    <reaction evidence="11">
        <text>L-seryl-[protein] + ATP = O-phospho-L-seryl-[protein] + ADP + H(+)</text>
        <dbReference type="Rhea" id="RHEA:17989"/>
        <dbReference type="Rhea" id="RHEA-COMP:9863"/>
        <dbReference type="Rhea" id="RHEA-COMP:11604"/>
        <dbReference type="ChEBI" id="CHEBI:15378"/>
        <dbReference type="ChEBI" id="CHEBI:29999"/>
        <dbReference type="ChEBI" id="CHEBI:30616"/>
        <dbReference type="ChEBI" id="CHEBI:83421"/>
        <dbReference type="ChEBI" id="CHEBI:456216"/>
        <dbReference type="EC" id="2.7.11.22"/>
    </reaction>
</comment>
<comment type="caution">
    <text evidence="15">The sequence shown here is derived from an EMBL/GenBank/DDBJ whole genome shotgun (WGS) entry which is preliminary data.</text>
</comment>
<name>A0A8B6F678_MYTGA</name>
<feature type="binding site" evidence="13">
    <location>
        <position position="33"/>
    </location>
    <ligand>
        <name>ATP</name>
        <dbReference type="ChEBI" id="CHEBI:30616"/>
    </ligand>
</feature>
<dbReference type="InterPro" id="IPR011009">
    <property type="entry name" value="Kinase-like_dom_sf"/>
</dbReference>
<reference evidence="15" key="1">
    <citation type="submission" date="2018-11" db="EMBL/GenBank/DDBJ databases">
        <authorList>
            <person name="Alioto T."/>
            <person name="Alioto T."/>
        </authorList>
    </citation>
    <scope>NUCLEOTIDE SEQUENCE</scope>
</reference>
<evidence type="ECO:0000256" key="4">
    <source>
        <dbReference type="ARBA" id="ARBA00022553"/>
    </source>
</evidence>
<dbReference type="GO" id="GO:0005634">
    <property type="term" value="C:nucleus"/>
    <property type="evidence" value="ECO:0007669"/>
    <property type="project" value="UniProtKB-SubCell"/>
</dbReference>
<keyword evidence="7 15" id="KW-0418">Kinase</keyword>
<evidence type="ECO:0000256" key="12">
    <source>
        <dbReference type="ARBA" id="ARBA00049280"/>
    </source>
</evidence>
<evidence type="ECO:0000256" key="9">
    <source>
        <dbReference type="ARBA" id="ARBA00023242"/>
    </source>
</evidence>
<evidence type="ECO:0000256" key="8">
    <source>
        <dbReference type="ARBA" id="ARBA00022840"/>
    </source>
</evidence>
<feature type="non-terminal residue" evidence="15">
    <location>
        <position position="106"/>
    </location>
</feature>
<dbReference type="PROSITE" id="PS00107">
    <property type="entry name" value="PROTEIN_KINASE_ATP"/>
    <property type="match status" value="1"/>
</dbReference>
<protein>
    <submittedName>
        <fullName evidence="15">Cyclin-dependent kinase 1</fullName>
        <ecNumber evidence="15">2.7.11.22</ecNumber>
    </submittedName>
</protein>
<dbReference type="EMBL" id="UYJE01006361">
    <property type="protein sequence ID" value="VDI45354.1"/>
    <property type="molecule type" value="Genomic_DNA"/>
</dbReference>
<dbReference type="GO" id="GO:0004693">
    <property type="term" value="F:cyclin-dependent protein serine/threonine kinase activity"/>
    <property type="evidence" value="ECO:0007669"/>
    <property type="project" value="UniProtKB-EC"/>
</dbReference>
<dbReference type="PANTHER" id="PTHR24056:SF334">
    <property type="entry name" value="CYCLIN-DEPENDENT KINASE 1"/>
    <property type="match status" value="1"/>
</dbReference>